<dbReference type="GO" id="GO:0016491">
    <property type="term" value="F:oxidoreductase activity"/>
    <property type="evidence" value="ECO:0007669"/>
    <property type="project" value="UniProtKB-KW"/>
</dbReference>
<evidence type="ECO:0000313" key="9">
    <source>
        <dbReference type="Proteomes" id="UP000320390"/>
    </source>
</evidence>
<comment type="similarity">
    <text evidence="2">Belongs to the DoxX family.</text>
</comment>
<keyword evidence="6 7" id="KW-0472">Membrane</keyword>
<keyword evidence="3" id="KW-1003">Cell membrane</keyword>
<evidence type="ECO:0000256" key="7">
    <source>
        <dbReference type="SAM" id="Phobius"/>
    </source>
</evidence>
<keyword evidence="5 7" id="KW-1133">Transmembrane helix</keyword>
<evidence type="ECO:0000256" key="5">
    <source>
        <dbReference type="ARBA" id="ARBA00022989"/>
    </source>
</evidence>
<comment type="subcellular location">
    <subcellularLocation>
        <location evidence="1">Cell membrane</location>
        <topology evidence="1">Multi-pass membrane protein</topology>
    </subcellularLocation>
</comment>
<dbReference type="GO" id="GO:0005886">
    <property type="term" value="C:plasma membrane"/>
    <property type="evidence" value="ECO:0007669"/>
    <property type="project" value="UniProtKB-SubCell"/>
</dbReference>
<dbReference type="PANTHER" id="PTHR33452:SF1">
    <property type="entry name" value="INNER MEMBRANE PROTEIN YPHA-RELATED"/>
    <property type="match status" value="1"/>
</dbReference>
<evidence type="ECO:0000256" key="6">
    <source>
        <dbReference type="ARBA" id="ARBA00023136"/>
    </source>
</evidence>
<keyword evidence="9" id="KW-1185">Reference proteome</keyword>
<dbReference type="PANTHER" id="PTHR33452">
    <property type="entry name" value="OXIDOREDUCTASE CATD-RELATED"/>
    <property type="match status" value="1"/>
</dbReference>
<evidence type="ECO:0000256" key="4">
    <source>
        <dbReference type="ARBA" id="ARBA00022692"/>
    </source>
</evidence>
<dbReference type="EC" id="1.-.-.-" evidence="8"/>
<accession>A0A518EZS0</accession>
<feature type="transmembrane region" description="Helical" evidence="7">
    <location>
        <begin position="79"/>
        <end position="96"/>
    </location>
</feature>
<reference evidence="8 9" key="1">
    <citation type="submission" date="2019-02" db="EMBL/GenBank/DDBJ databases">
        <title>Deep-cultivation of Planctomycetes and their phenomic and genomic characterization uncovers novel biology.</title>
        <authorList>
            <person name="Wiegand S."/>
            <person name="Jogler M."/>
            <person name="Boedeker C."/>
            <person name="Pinto D."/>
            <person name="Vollmers J."/>
            <person name="Rivas-Marin E."/>
            <person name="Kohn T."/>
            <person name="Peeters S.H."/>
            <person name="Heuer A."/>
            <person name="Rast P."/>
            <person name="Oberbeckmann S."/>
            <person name="Bunk B."/>
            <person name="Jeske O."/>
            <person name="Meyerdierks A."/>
            <person name="Storesund J.E."/>
            <person name="Kallscheuer N."/>
            <person name="Luecker S."/>
            <person name="Lage O.M."/>
            <person name="Pohl T."/>
            <person name="Merkel B.J."/>
            <person name="Hornburger P."/>
            <person name="Mueller R.-W."/>
            <person name="Bruemmer F."/>
            <person name="Labrenz M."/>
            <person name="Spormann A.M."/>
            <person name="Op den Camp H."/>
            <person name="Overmann J."/>
            <person name="Amann R."/>
            <person name="Jetten M.S.M."/>
            <person name="Mascher T."/>
            <person name="Medema M.H."/>
            <person name="Devos D.P."/>
            <person name="Kaster A.-K."/>
            <person name="Ovreas L."/>
            <person name="Rohde M."/>
            <person name="Galperin M.Y."/>
            <person name="Jogler C."/>
        </authorList>
    </citation>
    <scope>NUCLEOTIDE SEQUENCE [LARGE SCALE GENOMIC DNA]</scope>
    <source>
        <strain evidence="8 9">Poly30</strain>
    </source>
</reference>
<proteinExistence type="inferred from homology"/>
<protein>
    <submittedName>
        <fullName evidence="8">Oxidoreductase MhqP</fullName>
        <ecNumber evidence="8">1.-.-.-</ecNumber>
    </submittedName>
</protein>
<evidence type="ECO:0000256" key="3">
    <source>
        <dbReference type="ARBA" id="ARBA00022475"/>
    </source>
</evidence>
<dbReference type="Proteomes" id="UP000320390">
    <property type="component" value="Chromosome"/>
</dbReference>
<dbReference type="InterPro" id="IPR051907">
    <property type="entry name" value="DoxX-like_oxidoreductase"/>
</dbReference>
<dbReference type="Pfam" id="PF07681">
    <property type="entry name" value="DoxX"/>
    <property type="match status" value="1"/>
</dbReference>
<evidence type="ECO:0000256" key="2">
    <source>
        <dbReference type="ARBA" id="ARBA00006679"/>
    </source>
</evidence>
<feature type="transmembrane region" description="Helical" evidence="7">
    <location>
        <begin position="108"/>
        <end position="129"/>
    </location>
</feature>
<dbReference type="EMBL" id="CP036434">
    <property type="protein sequence ID" value="QDV09569.1"/>
    <property type="molecule type" value="Genomic_DNA"/>
</dbReference>
<sequence length="151" mass="15699">MKVTRFDLGLLSLRLLTGAVFVFHGSQKLFGAFGGYGIEGTSGWMASIGIPFPTLSTYLAGGAEFFGGLAFLTGILTRLASLPVAFAMLVGAFTAHTGFDATQGGMEYPLVLAAAAVALGLTGPGRISLGRGRFDLPMLLPERHESLEGTV</sequence>
<evidence type="ECO:0000256" key="1">
    <source>
        <dbReference type="ARBA" id="ARBA00004651"/>
    </source>
</evidence>
<evidence type="ECO:0000313" key="8">
    <source>
        <dbReference type="EMBL" id="QDV09569.1"/>
    </source>
</evidence>
<dbReference type="InterPro" id="IPR032808">
    <property type="entry name" value="DoxX"/>
</dbReference>
<organism evidence="8 9">
    <name type="scientific">Saltatorellus ferox</name>
    <dbReference type="NCBI Taxonomy" id="2528018"/>
    <lineage>
        <taxon>Bacteria</taxon>
        <taxon>Pseudomonadati</taxon>
        <taxon>Planctomycetota</taxon>
        <taxon>Planctomycetia</taxon>
        <taxon>Planctomycetia incertae sedis</taxon>
        <taxon>Saltatorellus</taxon>
    </lineage>
</organism>
<gene>
    <name evidence="8" type="primary">mhqP</name>
    <name evidence="8" type="ORF">Poly30_51270</name>
</gene>
<feature type="transmembrane region" description="Helical" evidence="7">
    <location>
        <begin position="55"/>
        <end position="72"/>
    </location>
</feature>
<keyword evidence="4 7" id="KW-0812">Transmembrane</keyword>
<name>A0A518EZS0_9BACT</name>
<dbReference type="OrthoDB" id="346004at2"/>
<dbReference type="RefSeq" id="WP_145204159.1">
    <property type="nucleotide sequence ID" value="NZ_CP036434.1"/>
</dbReference>
<keyword evidence="8" id="KW-0560">Oxidoreductase</keyword>
<dbReference type="AlphaFoldDB" id="A0A518EZS0"/>